<keyword evidence="1" id="KW-0472">Membrane</keyword>
<keyword evidence="1" id="KW-0812">Transmembrane</keyword>
<name>A0A9X1KQS0_9FLAO</name>
<keyword evidence="1" id="KW-1133">Transmembrane helix</keyword>
<evidence type="ECO:0008006" key="4">
    <source>
        <dbReference type="Google" id="ProtNLM"/>
    </source>
</evidence>
<dbReference type="AlphaFoldDB" id="A0A9X1KQS0"/>
<evidence type="ECO:0000256" key="1">
    <source>
        <dbReference type="SAM" id="Phobius"/>
    </source>
</evidence>
<evidence type="ECO:0000313" key="3">
    <source>
        <dbReference type="Proteomes" id="UP001139366"/>
    </source>
</evidence>
<feature type="transmembrane region" description="Helical" evidence="1">
    <location>
        <begin position="40"/>
        <end position="62"/>
    </location>
</feature>
<proteinExistence type="predicted"/>
<evidence type="ECO:0000313" key="2">
    <source>
        <dbReference type="EMBL" id="MBZ4035785.1"/>
    </source>
</evidence>
<sequence>MSTKVPQDNSDQEIDLVVISKKINNFFGRLNTSIFRSIQFFLRNWIIVLVLVIAGFSIGWYLDQSQKSYKHEIIVAPNFGSTDYLYAKVDLINSKIIEKDTSFLKKVVGILIPEDLKKIEVKPIADVYTFIQNKPENFELIKLMAEDGDIKKVLEDNVTSKNYNYQTIVLLTNNKTTEENLIVPILKYINTSEYYSKIQKVTSRNVELKLQQTDSIIKQIDGILNNLSHSSKGALKNDKLIYFNENTQLNDIIKTKDALINEQAAHRLELIGFDKIIKENNVTTNLQLIKLGNGKLKFLMPFVFILGFVFSKFFVAFYKKQKDLAR</sequence>
<dbReference type="Proteomes" id="UP001139366">
    <property type="component" value="Unassembled WGS sequence"/>
</dbReference>
<feature type="transmembrane region" description="Helical" evidence="1">
    <location>
        <begin position="298"/>
        <end position="318"/>
    </location>
</feature>
<dbReference type="EMBL" id="JAINUY010000004">
    <property type="protein sequence ID" value="MBZ4035785.1"/>
    <property type="molecule type" value="Genomic_DNA"/>
</dbReference>
<keyword evidence="3" id="KW-1185">Reference proteome</keyword>
<gene>
    <name evidence="2" type="ORF">K6T82_13480</name>
</gene>
<reference evidence="2 3" key="1">
    <citation type="journal article" date="2023" name="Antonie Van Leeuwenhoek">
        <title>Flavobacterium potami sp. nov., a multi-metal resistance genes harbouring bacterium isolated from shallow river silt.</title>
        <authorList>
            <person name="Li S."/>
            <person name="Mao S."/>
            <person name="Mu W."/>
            <person name="Guo B."/>
            <person name="Li C."/>
            <person name="Zhu Q."/>
            <person name="Hou X."/>
            <person name="Zhao Y."/>
            <person name="Wei S."/>
            <person name="Liu H."/>
            <person name="Liu A."/>
        </authorList>
    </citation>
    <scope>NUCLEOTIDE SEQUENCE [LARGE SCALE GENOMIC DNA]</scope>
    <source>
        <strain evidence="2 3">17A</strain>
    </source>
</reference>
<organism evidence="2 3">
    <name type="scientific">Flavobacterium potami</name>
    <dbReference type="NCBI Taxonomy" id="2872310"/>
    <lineage>
        <taxon>Bacteria</taxon>
        <taxon>Pseudomonadati</taxon>
        <taxon>Bacteroidota</taxon>
        <taxon>Flavobacteriia</taxon>
        <taxon>Flavobacteriales</taxon>
        <taxon>Flavobacteriaceae</taxon>
        <taxon>Flavobacterium</taxon>
    </lineage>
</organism>
<dbReference type="RefSeq" id="WP_223706527.1">
    <property type="nucleotide sequence ID" value="NZ_JAINUY010000004.1"/>
</dbReference>
<comment type="caution">
    <text evidence="2">The sequence shown here is derived from an EMBL/GenBank/DDBJ whole genome shotgun (WGS) entry which is preliminary data.</text>
</comment>
<accession>A0A9X1KQS0</accession>
<protein>
    <recommendedName>
        <fullName evidence="4">Chain length determinant protein</fullName>
    </recommendedName>
</protein>